<evidence type="ECO:0000313" key="2">
    <source>
        <dbReference type="Proteomes" id="UP000420562"/>
    </source>
</evidence>
<sequence>MFSASGHTIQWLKPDIGEEEWEFLNHPDKQGFYRRHDIEWERLVVAFDRGRLEPYPRSDRIGGIVVSGAYHTYDDYATYLAKAKRGYRKSYSAMEDSLQRAGTLTLKAPIVICCRDEALLFSGYRRLCLAWNYGMVPYVWLVTLP</sequence>
<dbReference type="EMBL" id="VZQZ01000001">
    <property type="protein sequence ID" value="KAB0667367.1"/>
    <property type="molecule type" value="Genomic_DNA"/>
</dbReference>
<evidence type="ECO:0000313" key="1">
    <source>
        <dbReference type="EMBL" id="KAB0667367.1"/>
    </source>
</evidence>
<keyword evidence="2" id="KW-1185">Reference proteome</keyword>
<proteinExistence type="predicted"/>
<protein>
    <submittedName>
        <fullName evidence="1">Uncharacterized protein</fullName>
    </submittedName>
</protein>
<name>A0A7J4ZUV7_9BACT</name>
<gene>
    <name evidence="1" type="ORF">F6V25_01305</name>
</gene>
<organism evidence="1 2">
    <name type="scientific">Oryzomonas japonica</name>
    <dbReference type="NCBI Taxonomy" id="2603858"/>
    <lineage>
        <taxon>Bacteria</taxon>
        <taxon>Pseudomonadati</taxon>
        <taxon>Thermodesulfobacteriota</taxon>
        <taxon>Desulfuromonadia</taxon>
        <taxon>Geobacterales</taxon>
        <taxon>Geobacteraceae</taxon>
        <taxon>Oryzomonas</taxon>
    </lineage>
</organism>
<dbReference type="Proteomes" id="UP000420562">
    <property type="component" value="Unassembled WGS sequence"/>
</dbReference>
<reference evidence="1 2" key="1">
    <citation type="submission" date="2019-09" db="EMBL/GenBank/DDBJ databases">
        <title>Geobacter sp. Red96, a novel strain isolated from paddy soil.</title>
        <authorList>
            <person name="Xu Z."/>
            <person name="Masuda Y."/>
            <person name="Itoh H."/>
            <person name="Senoo K."/>
        </authorList>
    </citation>
    <scope>NUCLEOTIDE SEQUENCE [LARGE SCALE GENOMIC DNA]</scope>
    <source>
        <strain evidence="1 2">Red96</strain>
    </source>
</reference>
<dbReference type="RefSeq" id="WP_151126501.1">
    <property type="nucleotide sequence ID" value="NZ_VZQZ01000001.1"/>
</dbReference>
<dbReference type="AlphaFoldDB" id="A0A7J4ZUV7"/>
<accession>A0A7J4ZUV7</accession>
<comment type="caution">
    <text evidence="1">The sequence shown here is derived from an EMBL/GenBank/DDBJ whole genome shotgun (WGS) entry which is preliminary data.</text>
</comment>